<dbReference type="GO" id="GO:0015385">
    <property type="term" value="F:sodium:proton antiporter activity"/>
    <property type="evidence" value="ECO:0007669"/>
    <property type="project" value="InterPro"/>
</dbReference>
<evidence type="ECO:0000313" key="12">
    <source>
        <dbReference type="WBParaSite" id="MhA1_Contig421.frz3.gene5"/>
    </source>
</evidence>
<dbReference type="GO" id="GO:0098719">
    <property type="term" value="P:sodium ion import across plasma membrane"/>
    <property type="evidence" value="ECO:0007669"/>
    <property type="project" value="TreeGrafter"/>
</dbReference>
<proteinExistence type="predicted"/>
<keyword evidence="7 9" id="KW-0472">Membrane</keyword>
<dbReference type="WBParaSite" id="MhA1_Contig421.frz3.gene5">
    <property type="protein sequence ID" value="MhA1_Contig421.frz3.gene5"/>
    <property type="gene ID" value="MhA1_Contig421.frz3.gene5"/>
</dbReference>
<feature type="transmembrane region" description="Helical" evidence="9">
    <location>
        <begin position="120"/>
        <end position="149"/>
    </location>
</feature>
<dbReference type="InterPro" id="IPR018422">
    <property type="entry name" value="Cation/H_exchanger_CPA1"/>
</dbReference>
<keyword evidence="5" id="KW-0915">Sodium</keyword>
<dbReference type="Proteomes" id="UP000095281">
    <property type="component" value="Unplaced"/>
</dbReference>
<protein>
    <submittedName>
        <fullName evidence="12">Sodium/hydrogen exchanger</fullName>
    </submittedName>
</protein>
<organism evidence="11 12">
    <name type="scientific">Meloidogyne hapla</name>
    <name type="common">Root-knot nematode worm</name>
    <dbReference type="NCBI Taxonomy" id="6305"/>
    <lineage>
        <taxon>Eukaryota</taxon>
        <taxon>Metazoa</taxon>
        <taxon>Ecdysozoa</taxon>
        <taxon>Nematoda</taxon>
        <taxon>Chromadorea</taxon>
        <taxon>Rhabditida</taxon>
        <taxon>Tylenchina</taxon>
        <taxon>Tylenchomorpha</taxon>
        <taxon>Tylenchoidea</taxon>
        <taxon>Meloidogynidae</taxon>
        <taxon>Meloidogyninae</taxon>
        <taxon>Meloidogyne</taxon>
    </lineage>
</organism>
<keyword evidence="6" id="KW-0406">Ion transport</keyword>
<dbReference type="InterPro" id="IPR006153">
    <property type="entry name" value="Cation/H_exchanger_TM"/>
</dbReference>
<feature type="transmembrane region" description="Helical" evidence="9">
    <location>
        <begin position="12"/>
        <end position="36"/>
    </location>
</feature>
<dbReference type="OMA" id="AYMETIN"/>
<evidence type="ECO:0000256" key="2">
    <source>
        <dbReference type="ARBA" id="ARBA00022448"/>
    </source>
</evidence>
<dbReference type="GO" id="GO:0051453">
    <property type="term" value="P:regulation of intracellular pH"/>
    <property type="evidence" value="ECO:0007669"/>
    <property type="project" value="TreeGrafter"/>
</dbReference>
<dbReference type="GO" id="GO:0015386">
    <property type="term" value="F:potassium:proton antiporter activity"/>
    <property type="evidence" value="ECO:0007669"/>
    <property type="project" value="TreeGrafter"/>
</dbReference>
<dbReference type="Gene3D" id="6.10.140.1330">
    <property type="match status" value="1"/>
</dbReference>
<evidence type="ECO:0000256" key="1">
    <source>
        <dbReference type="ARBA" id="ARBA00004141"/>
    </source>
</evidence>
<dbReference type="AlphaFoldDB" id="A0A1I8BRB4"/>
<dbReference type="PANTHER" id="PTHR10110">
    <property type="entry name" value="SODIUM/HYDROGEN EXCHANGER"/>
    <property type="match status" value="1"/>
</dbReference>
<keyword evidence="8" id="KW-0739">Sodium transport</keyword>
<comment type="subcellular location">
    <subcellularLocation>
        <location evidence="1">Membrane</location>
        <topology evidence="1">Multi-pass membrane protein</topology>
    </subcellularLocation>
</comment>
<evidence type="ECO:0000259" key="10">
    <source>
        <dbReference type="Pfam" id="PF00999"/>
    </source>
</evidence>
<accession>A0A1I8BRB4</accession>
<reference evidence="12" key="1">
    <citation type="submission" date="2016-11" db="UniProtKB">
        <authorList>
            <consortium name="WormBaseParasite"/>
        </authorList>
    </citation>
    <scope>IDENTIFICATION</scope>
</reference>
<keyword evidence="2" id="KW-0813">Transport</keyword>
<keyword evidence="11" id="KW-1185">Reference proteome</keyword>
<dbReference type="PANTHER" id="PTHR10110:SF98">
    <property type="entry name" value="SODIUM_HYDROGEN EXCHANGER"/>
    <property type="match status" value="1"/>
</dbReference>
<feature type="transmembrane region" description="Helical" evidence="9">
    <location>
        <begin position="235"/>
        <end position="255"/>
    </location>
</feature>
<evidence type="ECO:0000256" key="5">
    <source>
        <dbReference type="ARBA" id="ARBA00023053"/>
    </source>
</evidence>
<feature type="transmembrane region" description="Helical" evidence="9">
    <location>
        <begin position="48"/>
        <end position="69"/>
    </location>
</feature>
<feature type="transmembrane region" description="Helical" evidence="9">
    <location>
        <begin position="203"/>
        <end position="223"/>
    </location>
</feature>
<evidence type="ECO:0000256" key="9">
    <source>
        <dbReference type="SAM" id="Phobius"/>
    </source>
</evidence>
<feature type="domain" description="Cation/H+ exchanger transmembrane" evidence="10">
    <location>
        <begin position="148"/>
        <end position="263"/>
    </location>
</feature>
<feature type="transmembrane region" description="Helical" evidence="9">
    <location>
        <begin position="170"/>
        <end position="191"/>
    </location>
</feature>
<evidence type="ECO:0000256" key="3">
    <source>
        <dbReference type="ARBA" id="ARBA00022692"/>
    </source>
</evidence>
<evidence type="ECO:0000256" key="4">
    <source>
        <dbReference type="ARBA" id="ARBA00022989"/>
    </source>
</evidence>
<evidence type="ECO:0000256" key="6">
    <source>
        <dbReference type="ARBA" id="ARBA00023065"/>
    </source>
</evidence>
<dbReference type="GO" id="GO:0005886">
    <property type="term" value="C:plasma membrane"/>
    <property type="evidence" value="ECO:0007669"/>
    <property type="project" value="TreeGrafter"/>
</dbReference>
<keyword evidence="4 9" id="KW-1133">Transmembrane helix</keyword>
<evidence type="ECO:0000256" key="7">
    <source>
        <dbReference type="ARBA" id="ARBA00023136"/>
    </source>
</evidence>
<sequence>MPNRQLFENWDSVLLFAFVGTIWNTLAIGFSLYFLGQLQLFSVPFSNFEILLFASLISAVDPVAVIAVFEEIHVNEFLFINVFGEALFNDGVSVVLYQMFRKFTLIGVNNLALLDYIAGILSFVVIALGGTLIGLFFAFIVSILTRIVACGIMMKQYVKGNMSHDANNSVKYFVKMLSQCSETVIFMFLGLSTISSIHQWDTSFVFITIFLCVIVQCSVLNRIRNKKFSLRDQFVLCYGGLRGAIAFGLVVSLPADIQVYNKYFDYTMAGIEDIIGQRGRHFIRDAFERFNAKLIKPLLMRHVKRKAFDASDIVRAYNKITLTEAVKIAQVGRKMTKQASRPHSQSIASAYMETINGSTISRSNTMKREVDQYMASQDNMEALYTMFSRLLDRKVEELKRIQAEGNERRENNDDIKDNYMDILITKVQVNNNQQQQPSISVINTKTQNHADTVFNNHKINGGNKINCHEIQRDKSSNSPLKTRRLSQPDLRVTRLSTNNHYNDNEETRRNTIINTIKIPKKSSKEEENENKI</sequence>
<evidence type="ECO:0000256" key="8">
    <source>
        <dbReference type="ARBA" id="ARBA00023201"/>
    </source>
</evidence>
<keyword evidence="3 9" id="KW-0812">Transmembrane</keyword>
<dbReference type="Pfam" id="PF00999">
    <property type="entry name" value="Na_H_Exchanger"/>
    <property type="match status" value="2"/>
</dbReference>
<evidence type="ECO:0000313" key="11">
    <source>
        <dbReference type="Proteomes" id="UP000095281"/>
    </source>
</evidence>
<feature type="domain" description="Cation/H+ exchanger transmembrane" evidence="10">
    <location>
        <begin position="1"/>
        <end position="147"/>
    </location>
</feature>
<name>A0A1I8BRB4_MELHA</name>